<dbReference type="Pfam" id="PF16414">
    <property type="entry name" value="NPC1_N"/>
    <property type="match status" value="1"/>
</dbReference>
<dbReference type="InterPro" id="IPR032190">
    <property type="entry name" value="NPC1_N"/>
</dbReference>
<gene>
    <name evidence="6" type="ORF">FNF28_03460</name>
    <name evidence="4" type="ORF">FNF29_05505</name>
    <name evidence="5" type="ORF">FNF31_01937</name>
</gene>
<dbReference type="GO" id="GO:0032934">
    <property type="term" value="F:sterol binding"/>
    <property type="evidence" value="ECO:0007669"/>
    <property type="project" value="TreeGrafter"/>
</dbReference>
<dbReference type="Proteomes" id="UP000325113">
    <property type="component" value="Unassembled WGS sequence"/>
</dbReference>
<protein>
    <recommendedName>
        <fullName evidence="3">Niemann-Pick C1 N-terminal domain-containing protein</fullName>
    </recommendedName>
</protein>
<evidence type="ECO:0000313" key="7">
    <source>
        <dbReference type="Proteomes" id="UP000323011"/>
    </source>
</evidence>
<dbReference type="EMBL" id="VLTL01000047">
    <property type="protein sequence ID" value="KAA0165404.1"/>
    <property type="molecule type" value="Genomic_DNA"/>
</dbReference>
<sequence length="352" mass="36770">MRDTVAVLVAAAAGCLLAASPAAATCSFTADSANGVPYYKIHEPEPIPGKSPGMPLMMNPCPEYTDNACCNPDQYLALGVQLLTSAAAFSKPDSGGCPACGENLRQLWCGLTCHPNQSLWVSPSRHHEMQDGYEVMPANVSLGSAFGCGMFDSCKDTQSAQQDKALSTGLFAFLNYMGRDQGKSHGVWYTFTFFDGMPPHVHDAAPPQDAEVVVAADGLATESGLVEGMGEHGPVVGRNWTESFYAPPVQYCCSYNASIYALNTGGEVPPNGVPPSGNLSSPCASCENSCAQKTCPAGTSSGQSIDIKALSAPLFGAWYGFEGVTVAALYGSIAFLTAVVAVVNCRSAKQSE</sequence>
<feature type="transmembrane region" description="Helical" evidence="1">
    <location>
        <begin position="318"/>
        <end position="343"/>
    </location>
</feature>
<keyword evidence="1" id="KW-0812">Transmembrane</keyword>
<dbReference type="EMBL" id="VLTM01000013">
    <property type="protein sequence ID" value="KAA0165284.1"/>
    <property type="molecule type" value="Genomic_DNA"/>
</dbReference>
<keyword evidence="7" id="KW-1185">Reference proteome</keyword>
<evidence type="ECO:0000256" key="2">
    <source>
        <dbReference type="SAM" id="SignalP"/>
    </source>
</evidence>
<keyword evidence="1" id="KW-0472">Membrane</keyword>
<dbReference type="EMBL" id="VLTN01000037">
    <property type="protein sequence ID" value="KAA0150065.1"/>
    <property type="molecule type" value="Genomic_DNA"/>
</dbReference>
<dbReference type="Proteomes" id="UP000324907">
    <property type="component" value="Unassembled WGS sequence"/>
</dbReference>
<feature type="domain" description="Niemann-Pick C1 N-terminal" evidence="3">
    <location>
        <begin position="53"/>
        <end position="191"/>
    </location>
</feature>
<evidence type="ECO:0000313" key="5">
    <source>
        <dbReference type="EMBL" id="KAA0165284.1"/>
    </source>
</evidence>
<evidence type="ECO:0000313" key="6">
    <source>
        <dbReference type="EMBL" id="KAA0165404.1"/>
    </source>
</evidence>
<comment type="caution">
    <text evidence="6">The sequence shown here is derived from an EMBL/GenBank/DDBJ whole genome shotgun (WGS) entry which is preliminary data.</text>
</comment>
<organism evidence="6 8">
    <name type="scientific">Cafeteria roenbergensis</name>
    <name type="common">Marine flagellate</name>
    <dbReference type="NCBI Taxonomy" id="33653"/>
    <lineage>
        <taxon>Eukaryota</taxon>
        <taxon>Sar</taxon>
        <taxon>Stramenopiles</taxon>
        <taxon>Bigyra</taxon>
        <taxon>Opalozoa</taxon>
        <taxon>Bicosoecida</taxon>
        <taxon>Cafeteriaceae</taxon>
        <taxon>Cafeteria</taxon>
    </lineage>
</organism>
<reference evidence="7 8" key="1">
    <citation type="submission" date="2019-07" db="EMBL/GenBank/DDBJ databases">
        <title>Genomes of Cafeteria roenbergensis.</title>
        <authorList>
            <person name="Fischer M.G."/>
            <person name="Hackl T."/>
            <person name="Roman M."/>
        </authorList>
    </citation>
    <scope>NUCLEOTIDE SEQUENCE [LARGE SCALE GENOMIC DNA]</scope>
    <source>
        <strain evidence="4 7">BVI</strain>
        <strain evidence="5 9">Cflag</strain>
        <strain evidence="6 8">RCC970-E3</strain>
    </source>
</reference>
<feature type="signal peptide" evidence="2">
    <location>
        <begin position="1"/>
        <end position="18"/>
    </location>
</feature>
<dbReference type="Proteomes" id="UP000323011">
    <property type="component" value="Unassembled WGS sequence"/>
</dbReference>
<feature type="chain" id="PRO_5033847367" description="Niemann-Pick C1 N-terminal domain-containing protein" evidence="2">
    <location>
        <begin position="19"/>
        <end position="352"/>
    </location>
</feature>
<dbReference type="PANTHER" id="PTHR45727:SF2">
    <property type="entry name" value="NPC INTRACELLULAR CHOLESTEROL TRANSPORTER 1"/>
    <property type="match status" value="1"/>
</dbReference>
<name>A0A5A8DL65_CAFRO</name>
<evidence type="ECO:0000313" key="4">
    <source>
        <dbReference type="EMBL" id="KAA0150065.1"/>
    </source>
</evidence>
<accession>A0A5A8DL65</accession>
<dbReference type="PANTHER" id="PTHR45727">
    <property type="entry name" value="NPC INTRACELLULAR CHOLESTEROL TRANSPORTER 1"/>
    <property type="match status" value="1"/>
</dbReference>
<dbReference type="GO" id="GO:0016020">
    <property type="term" value="C:membrane"/>
    <property type="evidence" value="ECO:0007669"/>
    <property type="project" value="TreeGrafter"/>
</dbReference>
<dbReference type="AlphaFoldDB" id="A0A5A8DL65"/>
<evidence type="ECO:0000313" key="9">
    <source>
        <dbReference type="Proteomes" id="UP000325113"/>
    </source>
</evidence>
<evidence type="ECO:0000313" key="8">
    <source>
        <dbReference type="Proteomes" id="UP000324907"/>
    </source>
</evidence>
<evidence type="ECO:0000256" key="1">
    <source>
        <dbReference type="SAM" id="Phobius"/>
    </source>
</evidence>
<proteinExistence type="predicted"/>
<keyword evidence="1" id="KW-1133">Transmembrane helix</keyword>
<dbReference type="PROSITE" id="PS51257">
    <property type="entry name" value="PROKAR_LIPOPROTEIN"/>
    <property type="match status" value="1"/>
</dbReference>
<evidence type="ECO:0000259" key="3">
    <source>
        <dbReference type="Pfam" id="PF16414"/>
    </source>
</evidence>
<dbReference type="GO" id="GO:0015918">
    <property type="term" value="P:sterol transport"/>
    <property type="evidence" value="ECO:0007669"/>
    <property type="project" value="TreeGrafter"/>
</dbReference>
<keyword evidence="2" id="KW-0732">Signal</keyword>